<accession>A0A7H1VPN2</accession>
<dbReference type="KEGG" id="rher:EHE19_002035"/>
<protein>
    <submittedName>
        <fullName evidence="3">ABC transporter permease</fullName>
    </submittedName>
</protein>
<organism evidence="3 4">
    <name type="scientific">Ruminiclostridium herbifermentans</name>
    <dbReference type="NCBI Taxonomy" id="2488810"/>
    <lineage>
        <taxon>Bacteria</taxon>
        <taxon>Bacillati</taxon>
        <taxon>Bacillota</taxon>
        <taxon>Clostridia</taxon>
        <taxon>Eubacteriales</taxon>
        <taxon>Oscillospiraceae</taxon>
        <taxon>Ruminiclostridium</taxon>
    </lineage>
</organism>
<feature type="transmembrane region" description="Helical" evidence="1">
    <location>
        <begin position="234"/>
        <end position="254"/>
    </location>
</feature>
<name>A0A7H1VPN2_9FIRM</name>
<dbReference type="Pfam" id="PF12704">
    <property type="entry name" value="MacB_PCD"/>
    <property type="match status" value="1"/>
</dbReference>
<dbReference type="Proteomes" id="UP000306409">
    <property type="component" value="Chromosome"/>
</dbReference>
<keyword evidence="4" id="KW-1185">Reference proteome</keyword>
<reference evidence="3 4" key="1">
    <citation type="submission" date="2020-09" db="EMBL/GenBank/DDBJ databases">
        <title>Characterization and genome sequencing of Ruminiclostridium sp. nov. MA18.</title>
        <authorList>
            <person name="Rettenmaier R."/>
            <person name="Kowollik M.-L."/>
            <person name="Liebl W."/>
            <person name="Zverlov V."/>
        </authorList>
    </citation>
    <scope>NUCLEOTIDE SEQUENCE [LARGE SCALE GENOMIC DNA]</scope>
    <source>
        <strain evidence="3 4">MA18</strain>
    </source>
</reference>
<feature type="domain" description="MacB-like periplasmic core" evidence="2">
    <location>
        <begin position="7"/>
        <end position="179"/>
    </location>
</feature>
<evidence type="ECO:0000313" key="4">
    <source>
        <dbReference type="Proteomes" id="UP000306409"/>
    </source>
</evidence>
<evidence type="ECO:0000313" key="3">
    <source>
        <dbReference type="EMBL" id="QNU67344.1"/>
    </source>
</evidence>
<gene>
    <name evidence="3" type="ORF">EHE19_002035</name>
</gene>
<keyword evidence="1" id="KW-0812">Transmembrane</keyword>
<proteinExistence type="predicted"/>
<feature type="transmembrane region" description="Helical" evidence="1">
    <location>
        <begin position="274"/>
        <end position="298"/>
    </location>
</feature>
<dbReference type="InterPro" id="IPR025857">
    <property type="entry name" value="MacB_PCD"/>
</dbReference>
<dbReference type="AlphaFoldDB" id="A0A7H1VPN2"/>
<keyword evidence="1" id="KW-1133">Transmembrane helix</keyword>
<dbReference type="EMBL" id="CP061336">
    <property type="protein sequence ID" value="QNU67344.1"/>
    <property type="molecule type" value="Genomic_DNA"/>
</dbReference>
<feature type="transmembrane region" description="Helical" evidence="1">
    <location>
        <begin position="358"/>
        <end position="380"/>
    </location>
</feature>
<feature type="transmembrane region" description="Helical" evidence="1">
    <location>
        <begin position="392"/>
        <end position="419"/>
    </location>
</feature>
<evidence type="ECO:0000256" key="1">
    <source>
        <dbReference type="SAM" id="Phobius"/>
    </source>
</evidence>
<sequence length="454" mass="51579">MSSLFFMVISINSISLNIRYTYKNDYASRMEINLRGNYVNQNNLIKASDIEDLAKSFPNGSISYMTQSDSIIEANHAIFPIKAVLSAENADKFLGLDILRGCFINSEQYQYGNKVAVISDTIAYKLFMSHNVIGNEIYISDIKYKIIGVYKSKNSILSVLASDGIERVYIPFKSTTDNASKIPYTIFIKDESLKEKPFRVHTLEGIIKERLRKEPNMYRINDFYESSIYTSQPFLLFIFLVGVLLICKVIKYFIKYLKFGFLNLKSGLRNNYLVGILFKWKLPIIIYIIGTALILILLGEIGKNITFKGAIPPEYIPVDNIFDFKFYANKIREAIYGLNSNFGYIPTQLELFLRYNLLVVYISILFLILNFIAVLSAIKLDKLVSGTITKQMAALAASVVIGLAISFIACLLFGISYIIPIKEMLILIVFLDVTFINENNVDALSDKLYARLNG</sequence>
<keyword evidence="1" id="KW-0472">Membrane</keyword>
<evidence type="ECO:0000259" key="2">
    <source>
        <dbReference type="Pfam" id="PF12704"/>
    </source>
</evidence>